<protein>
    <submittedName>
        <fullName evidence="2">Uncharacterized protein</fullName>
    </submittedName>
</protein>
<feature type="region of interest" description="Disordered" evidence="1">
    <location>
        <begin position="1"/>
        <end position="22"/>
    </location>
</feature>
<evidence type="ECO:0000313" key="2">
    <source>
        <dbReference type="EMBL" id="GAB0182636.1"/>
    </source>
</evidence>
<feature type="compositionally biased region" description="Gly residues" evidence="1">
    <location>
        <begin position="1"/>
        <end position="11"/>
    </location>
</feature>
<comment type="caution">
    <text evidence="2">The sequence shown here is derived from an EMBL/GenBank/DDBJ whole genome shotgun (WGS) entry which is preliminary data.</text>
</comment>
<evidence type="ECO:0000256" key="1">
    <source>
        <dbReference type="SAM" id="MobiDB-lite"/>
    </source>
</evidence>
<organism evidence="2 3">
    <name type="scientific">Grus japonensis</name>
    <name type="common">Japanese crane</name>
    <name type="synonym">Red-crowned crane</name>
    <dbReference type="NCBI Taxonomy" id="30415"/>
    <lineage>
        <taxon>Eukaryota</taxon>
        <taxon>Metazoa</taxon>
        <taxon>Chordata</taxon>
        <taxon>Craniata</taxon>
        <taxon>Vertebrata</taxon>
        <taxon>Euteleostomi</taxon>
        <taxon>Archelosauria</taxon>
        <taxon>Archosauria</taxon>
        <taxon>Dinosauria</taxon>
        <taxon>Saurischia</taxon>
        <taxon>Theropoda</taxon>
        <taxon>Coelurosauria</taxon>
        <taxon>Aves</taxon>
        <taxon>Neognathae</taxon>
        <taxon>Neoaves</taxon>
        <taxon>Gruiformes</taxon>
        <taxon>Gruidae</taxon>
        <taxon>Grus</taxon>
    </lineage>
</organism>
<accession>A0ABC9WAS0</accession>
<gene>
    <name evidence="2" type="ORF">GRJ2_000728900</name>
</gene>
<dbReference type="EMBL" id="BAAFJT010000002">
    <property type="protein sequence ID" value="GAB0182636.1"/>
    <property type="molecule type" value="Genomic_DNA"/>
</dbReference>
<proteinExistence type="predicted"/>
<evidence type="ECO:0000313" key="3">
    <source>
        <dbReference type="Proteomes" id="UP001623348"/>
    </source>
</evidence>
<feature type="compositionally biased region" description="Basic and acidic residues" evidence="1">
    <location>
        <begin position="12"/>
        <end position="22"/>
    </location>
</feature>
<name>A0ABC9WAS0_GRUJA</name>
<sequence length="269" mass="29603">MRRGNGSGTGRQGKEAEGHPLKNHDHRSKLIIHYAVHLHMTPNATAQGRRILVLGKYISTLRGITKGLRPKHCPPALYKVRKRPLGRPGGLGQLVLLTLGEVAWALVHQDWFLHICKVPYSLQTPPPMVKPQVLTVDHEGNYSLPLAMPDSSARHLMQAKQTSVISKAVGTRGHLGPARKKINSLFFSSKSFRHVAIVEKSQLINEKVTVTSHGCPLTGDSSQSLFNLCTAALPSYLLPFALDVLRGLLLTSFASTLSLHPHMLKTLKR</sequence>
<keyword evidence="3" id="KW-1185">Reference proteome</keyword>
<reference evidence="2 3" key="1">
    <citation type="submission" date="2024-06" db="EMBL/GenBank/DDBJ databases">
        <title>The draft genome of Grus japonensis, version 3.</title>
        <authorList>
            <person name="Nabeshima K."/>
            <person name="Suzuki S."/>
            <person name="Onuma M."/>
        </authorList>
    </citation>
    <scope>NUCLEOTIDE SEQUENCE [LARGE SCALE GENOMIC DNA]</scope>
    <source>
        <strain evidence="2 3">451A</strain>
    </source>
</reference>
<dbReference type="AlphaFoldDB" id="A0ABC9WAS0"/>
<dbReference type="Proteomes" id="UP001623348">
    <property type="component" value="Unassembled WGS sequence"/>
</dbReference>